<sequence length="252" mass="29081">MKIQAVFFDIGGTIHVQDATPEQDVRYASLVHELLEEHGIEAGTPHDLLQKIDCGAKKYKKYVEEHLVELPGEQIWTEYMLPGVPGLEPISEQLSFLFDRCRKQITPRKGLHEMLETLQAQGYQLGVISNIMSRTFVPRILEEYGIAEYFQTLTLSSECGIRKPRREIFDLALKEAGVDRQAACYVGDTISRDVRGARWAEWPLMIQIDNPRTYHKDQAFRDAGFEPDVRIQNLMEIIPILQDDHKKRYHLT</sequence>
<dbReference type="SFLD" id="SFLDS00003">
    <property type="entry name" value="Haloacid_Dehalogenase"/>
    <property type="match status" value="1"/>
</dbReference>
<dbReference type="GO" id="GO:0046872">
    <property type="term" value="F:metal ion binding"/>
    <property type="evidence" value="ECO:0007669"/>
    <property type="project" value="UniProtKB-KW"/>
</dbReference>
<reference evidence="5 6" key="1">
    <citation type="submission" date="2013-01" db="EMBL/GenBank/DDBJ databases">
        <title>The Genome Sequence of Butyricicoccus pullicaecorum 1.2.</title>
        <authorList>
            <consortium name="The Broad Institute Genome Sequencing Platform"/>
            <person name="Earl A."/>
            <person name="Ward D."/>
            <person name="Feldgarden M."/>
            <person name="Gevers D."/>
            <person name="Van Immerseel F."/>
            <person name="Eeckhaut V."/>
            <person name="Walker B."/>
            <person name="Young S.K."/>
            <person name="Zeng Q."/>
            <person name="Gargeya S."/>
            <person name="Fitzgerald M."/>
            <person name="Haas B."/>
            <person name="Abouelleil A."/>
            <person name="Alvarado L."/>
            <person name="Arachchi H.M."/>
            <person name="Berlin A.M."/>
            <person name="Chapman S.B."/>
            <person name="Dewar J."/>
            <person name="Goldberg J."/>
            <person name="Griggs A."/>
            <person name="Gujja S."/>
            <person name="Hansen M."/>
            <person name="Howarth C."/>
            <person name="Imamovic A."/>
            <person name="Larimer J."/>
            <person name="McCowan C."/>
            <person name="Murphy C."/>
            <person name="Neiman D."/>
            <person name="Pearson M."/>
            <person name="Priest M."/>
            <person name="Roberts A."/>
            <person name="Saif S."/>
            <person name="Shea T."/>
            <person name="Sisk P."/>
            <person name="Sykes S."/>
            <person name="Wortman J."/>
            <person name="Nusbaum C."/>
            <person name="Birren B."/>
        </authorList>
    </citation>
    <scope>NUCLEOTIDE SEQUENCE [LARGE SCALE GENOMIC DNA]</scope>
    <source>
        <strain evidence="5 6">1.2</strain>
    </source>
</reference>
<accession>R8W0Z6</accession>
<dbReference type="InterPro" id="IPR036412">
    <property type="entry name" value="HAD-like_sf"/>
</dbReference>
<dbReference type="RefSeq" id="WP_016147425.1">
    <property type="nucleotide sequence ID" value="NZ_KB976103.1"/>
</dbReference>
<keyword evidence="6" id="KW-1185">Reference proteome</keyword>
<evidence type="ECO:0000313" key="5">
    <source>
        <dbReference type="EMBL" id="EOQ38226.1"/>
    </source>
</evidence>
<dbReference type="SFLD" id="SFLDG01129">
    <property type="entry name" value="C1.5:_HAD__Beta-PGM__Phosphata"/>
    <property type="match status" value="1"/>
</dbReference>
<dbReference type="PATRIC" id="fig|1203606.4.peg.1219"/>
<dbReference type="SUPFAM" id="SSF56784">
    <property type="entry name" value="HAD-like"/>
    <property type="match status" value="1"/>
</dbReference>
<dbReference type="InterPro" id="IPR023214">
    <property type="entry name" value="HAD_sf"/>
</dbReference>
<dbReference type="Pfam" id="PF00702">
    <property type="entry name" value="Hydrolase"/>
    <property type="match status" value="1"/>
</dbReference>
<gene>
    <name evidence="5" type="ORF">HMPREF1526_01254</name>
</gene>
<dbReference type="PANTHER" id="PTHR46470">
    <property type="entry name" value="N-ACYLNEURAMINATE-9-PHOSPHATASE"/>
    <property type="match status" value="1"/>
</dbReference>
<dbReference type="EMBL" id="AQOB01000004">
    <property type="protein sequence ID" value="EOQ38226.1"/>
    <property type="molecule type" value="Genomic_DNA"/>
</dbReference>
<keyword evidence="4" id="KW-0460">Magnesium</keyword>
<dbReference type="InterPro" id="IPR051400">
    <property type="entry name" value="HAD-like_hydrolase"/>
</dbReference>
<evidence type="ECO:0000313" key="6">
    <source>
        <dbReference type="Proteomes" id="UP000013981"/>
    </source>
</evidence>
<evidence type="ECO:0000256" key="1">
    <source>
        <dbReference type="ARBA" id="ARBA00001946"/>
    </source>
</evidence>
<comment type="caution">
    <text evidence="5">The sequence shown here is derived from an EMBL/GenBank/DDBJ whole genome shotgun (WGS) entry which is preliminary data.</text>
</comment>
<dbReference type="Gene3D" id="1.10.150.240">
    <property type="entry name" value="Putative phosphatase, domain 2"/>
    <property type="match status" value="1"/>
</dbReference>
<proteinExistence type="predicted"/>
<dbReference type="eggNOG" id="COG1011">
    <property type="taxonomic scope" value="Bacteria"/>
</dbReference>
<dbReference type="HOGENOM" id="CLU_045011_8_3_9"/>
<dbReference type="GO" id="GO:0016791">
    <property type="term" value="F:phosphatase activity"/>
    <property type="evidence" value="ECO:0007669"/>
    <property type="project" value="TreeGrafter"/>
</dbReference>
<keyword evidence="3 5" id="KW-0378">Hydrolase</keyword>
<dbReference type="GO" id="GO:0044281">
    <property type="term" value="P:small molecule metabolic process"/>
    <property type="evidence" value="ECO:0007669"/>
    <property type="project" value="UniProtKB-ARBA"/>
</dbReference>
<dbReference type="PANTHER" id="PTHR46470:SF2">
    <property type="entry name" value="GLYCERALDEHYDE 3-PHOSPHATE PHOSPHATASE"/>
    <property type="match status" value="1"/>
</dbReference>
<protein>
    <submittedName>
        <fullName evidence="5">HAD hydrolase, family IA</fullName>
    </submittedName>
</protein>
<dbReference type="Gene3D" id="3.40.50.1000">
    <property type="entry name" value="HAD superfamily/HAD-like"/>
    <property type="match status" value="1"/>
</dbReference>
<dbReference type="InterPro" id="IPR006439">
    <property type="entry name" value="HAD-SF_hydro_IA"/>
</dbReference>
<name>R8W0Z6_9FIRM</name>
<evidence type="ECO:0000256" key="4">
    <source>
        <dbReference type="ARBA" id="ARBA00022842"/>
    </source>
</evidence>
<evidence type="ECO:0000256" key="3">
    <source>
        <dbReference type="ARBA" id="ARBA00022801"/>
    </source>
</evidence>
<keyword evidence="2" id="KW-0479">Metal-binding</keyword>
<dbReference type="InterPro" id="IPR023198">
    <property type="entry name" value="PGP-like_dom2"/>
</dbReference>
<dbReference type="Proteomes" id="UP000013981">
    <property type="component" value="Unassembled WGS sequence"/>
</dbReference>
<evidence type="ECO:0000256" key="2">
    <source>
        <dbReference type="ARBA" id="ARBA00022723"/>
    </source>
</evidence>
<organism evidence="5 6">
    <name type="scientific">Butyricicoccus pullicaecorum 1.2</name>
    <dbReference type="NCBI Taxonomy" id="1203606"/>
    <lineage>
        <taxon>Bacteria</taxon>
        <taxon>Bacillati</taxon>
        <taxon>Bacillota</taxon>
        <taxon>Clostridia</taxon>
        <taxon>Eubacteriales</taxon>
        <taxon>Butyricicoccaceae</taxon>
        <taxon>Butyricicoccus</taxon>
    </lineage>
</organism>
<comment type="cofactor">
    <cofactor evidence="1">
        <name>Mg(2+)</name>
        <dbReference type="ChEBI" id="CHEBI:18420"/>
    </cofactor>
</comment>
<dbReference type="NCBIfam" id="TIGR01549">
    <property type="entry name" value="HAD-SF-IA-v1"/>
    <property type="match status" value="1"/>
</dbReference>
<dbReference type="PRINTS" id="PR00413">
    <property type="entry name" value="HADHALOGNASE"/>
</dbReference>
<dbReference type="AlphaFoldDB" id="R8W0Z6"/>